<gene>
    <name evidence="1" type="ORF">FB566_2035</name>
</gene>
<reference evidence="1 2" key="1">
    <citation type="submission" date="2019-06" db="EMBL/GenBank/DDBJ databases">
        <title>Sequencing the genomes of 1000 actinobacteria strains.</title>
        <authorList>
            <person name="Klenk H.-P."/>
        </authorList>
    </citation>
    <scope>NUCLEOTIDE SEQUENCE [LARGE SCALE GENOMIC DNA]</scope>
    <source>
        <strain evidence="1 2">DSM 45928</strain>
    </source>
</reference>
<name>A0A543AV92_9ACTN</name>
<sequence>MSTVSEAGAVQLTALEWKRLAGRVPLLLDTPVWSVDCDNPMAPQVTGGGRAVYWCCQSCSRHTVDMAELDEQVWRGLVDHGVPLPPAMVDERWPRCLVVQYIARVTVTADGAPAIEWNRLSDRCRTHPIPDSHGSGGDPPHHSFRQLIQTIHSDHP</sequence>
<organism evidence="1 2">
    <name type="scientific">Stackebrandtia endophytica</name>
    <dbReference type="NCBI Taxonomy" id="1496996"/>
    <lineage>
        <taxon>Bacteria</taxon>
        <taxon>Bacillati</taxon>
        <taxon>Actinomycetota</taxon>
        <taxon>Actinomycetes</taxon>
        <taxon>Glycomycetales</taxon>
        <taxon>Glycomycetaceae</taxon>
        <taxon>Stackebrandtia</taxon>
    </lineage>
</organism>
<dbReference type="EMBL" id="VFOW01000001">
    <property type="protein sequence ID" value="TQL76503.1"/>
    <property type="molecule type" value="Genomic_DNA"/>
</dbReference>
<proteinExistence type="predicted"/>
<dbReference type="InParanoid" id="A0A543AV92"/>
<comment type="caution">
    <text evidence="1">The sequence shown here is derived from an EMBL/GenBank/DDBJ whole genome shotgun (WGS) entry which is preliminary data.</text>
</comment>
<dbReference type="AlphaFoldDB" id="A0A543AV92"/>
<accession>A0A543AV92</accession>
<evidence type="ECO:0000313" key="2">
    <source>
        <dbReference type="Proteomes" id="UP000317043"/>
    </source>
</evidence>
<dbReference type="Proteomes" id="UP000317043">
    <property type="component" value="Unassembled WGS sequence"/>
</dbReference>
<keyword evidence="2" id="KW-1185">Reference proteome</keyword>
<protein>
    <submittedName>
        <fullName evidence="1">Uncharacterized protein</fullName>
    </submittedName>
</protein>
<evidence type="ECO:0000313" key="1">
    <source>
        <dbReference type="EMBL" id="TQL76503.1"/>
    </source>
</evidence>